<dbReference type="SUPFAM" id="SSF51206">
    <property type="entry name" value="cAMP-binding domain-like"/>
    <property type="match status" value="2"/>
</dbReference>
<evidence type="ECO:0000256" key="8">
    <source>
        <dbReference type="ARBA" id="ARBA00022737"/>
    </source>
</evidence>
<dbReference type="PROSITE" id="PS50042">
    <property type="entry name" value="CNMP_BINDING_3"/>
    <property type="match status" value="2"/>
</dbReference>
<evidence type="ECO:0000256" key="13">
    <source>
        <dbReference type="ARBA" id="ARBA00041039"/>
    </source>
</evidence>
<evidence type="ECO:0000259" key="15">
    <source>
        <dbReference type="PROSITE" id="PS50042"/>
    </source>
</evidence>
<dbReference type="GO" id="GO:0005829">
    <property type="term" value="C:cytosol"/>
    <property type="evidence" value="ECO:0007669"/>
    <property type="project" value="TreeGrafter"/>
</dbReference>
<reference evidence="16" key="1">
    <citation type="submission" date="2018-09" db="EMBL/GenBank/DDBJ databases">
        <title>Common duck and Muscovy duck high density SNP chip.</title>
        <authorList>
            <person name="Vignal A."/>
            <person name="Thebault N."/>
            <person name="Warren W.C."/>
        </authorList>
    </citation>
    <scope>NUCLEOTIDE SEQUENCE [LARGE SCALE GENOMIC DNA]</scope>
</reference>
<evidence type="ECO:0000256" key="9">
    <source>
        <dbReference type="ARBA" id="ARBA00022741"/>
    </source>
</evidence>
<dbReference type="PROSITE" id="PS00888">
    <property type="entry name" value="CNMP_BINDING_1"/>
    <property type="match status" value="2"/>
</dbReference>
<evidence type="ECO:0000256" key="3">
    <source>
        <dbReference type="ARBA" id="ARBA00005753"/>
    </source>
</evidence>
<evidence type="ECO:0000256" key="12">
    <source>
        <dbReference type="ARBA" id="ARBA00037198"/>
    </source>
</evidence>
<dbReference type="InterPro" id="IPR014710">
    <property type="entry name" value="RmlC-like_jellyroll"/>
</dbReference>
<evidence type="ECO:0000256" key="10">
    <source>
        <dbReference type="ARBA" id="ARBA00023136"/>
    </source>
</evidence>
<dbReference type="AlphaFoldDB" id="A0A8C3GNI1"/>
<dbReference type="Pfam" id="PF00027">
    <property type="entry name" value="cNMP_binding"/>
    <property type="match status" value="2"/>
</dbReference>
<feature type="compositionally biased region" description="Acidic residues" evidence="14">
    <location>
        <begin position="141"/>
        <end position="159"/>
    </location>
</feature>
<dbReference type="Ensembl" id="ENSCMMT00000024632.1">
    <property type="protein sequence ID" value="ENSCMMP00000022490.1"/>
    <property type="gene ID" value="ENSCMMG00000014103.1"/>
</dbReference>
<comment type="similarity">
    <text evidence="3">Belongs to the cAMP-dependent kinase regulatory chain family.</text>
</comment>
<protein>
    <recommendedName>
        <fullName evidence="13">cAMP-dependent protein kinase type II-alpha regulatory subunit</fullName>
    </recommendedName>
</protein>
<reference evidence="16" key="2">
    <citation type="submission" date="2025-08" db="UniProtKB">
        <authorList>
            <consortium name="Ensembl"/>
        </authorList>
    </citation>
    <scope>IDENTIFICATION</scope>
</reference>
<keyword evidence="10" id="KW-0472">Membrane</keyword>
<dbReference type="SUPFAM" id="SSF47391">
    <property type="entry name" value="Dimerization-anchoring domain of cAMP-dependent PK regulatory subunit"/>
    <property type="match status" value="1"/>
</dbReference>
<dbReference type="Gene3D" id="2.60.120.10">
    <property type="entry name" value="Jelly Rolls"/>
    <property type="match status" value="2"/>
</dbReference>
<dbReference type="GO" id="GO:0005886">
    <property type="term" value="C:plasma membrane"/>
    <property type="evidence" value="ECO:0007669"/>
    <property type="project" value="UniProtKB-SubCell"/>
</dbReference>
<dbReference type="InterPro" id="IPR000595">
    <property type="entry name" value="cNMP-bd_dom"/>
</dbReference>
<evidence type="ECO:0000256" key="1">
    <source>
        <dbReference type="ARBA" id="ARBA00004236"/>
    </source>
</evidence>
<dbReference type="CDD" id="cd12103">
    <property type="entry name" value="DD_RIIalpha_PKA"/>
    <property type="match status" value="1"/>
</dbReference>
<evidence type="ECO:0000256" key="5">
    <source>
        <dbReference type="ARBA" id="ARBA00022490"/>
    </source>
</evidence>
<dbReference type="InterPro" id="IPR003117">
    <property type="entry name" value="cAMP_dep_PK_reg_su_I/II_a/b"/>
</dbReference>
<feature type="domain" description="Cyclic nucleotide-binding" evidence="15">
    <location>
        <begin position="211"/>
        <end position="330"/>
    </location>
</feature>
<keyword evidence="4" id="KW-1003">Cell membrane</keyword>
<dbReference type="SMART" id="SM00100">
    <property type="entry name" value="cNMP"/>
    <property type="match status" value="2"/>
</dbReference>
<dbReference type="InterPro" id="IPR018490">
    <property type="entry name" value="cNMP-bd_dom_sf"/>
</dbReference>
<evidence type="ECO:0000256" key="7">
    <source>
        <dbReference type="ARBA" id="ARBA00022566"/>
    </source>
</evidence>
<dbReference type="PROSITE" id="PS00889">
    <property type="entry name" value="CNMP_BINDING_2"/>
    <property type="match status" value="2"/>
</dbReference>
<comment type="function">
    <text evidence="12">Regulatory subunit of the cAMP-dependent protein kinases involved in cAMP signaling in cells. Type II regulatory chains mediate membrane association by binding to anchoring proteins, including the MAP2 kinase.</text>
</comment>
<dbReference type="GO" id="GO:0030552">
    <property type="term" value="F:cAMP binding"/>
    <property type="evidence" value="ECO:0007669"/>
    <property type="project" value="UniProtKB-KW"/>
</dbReference>
<dbReference type="FunFam" id="1.20.890.10:FF:000002">
    <property type="entry name" value="cAMP-dependent protein kinase type II-alpha regulatory subunit"/>
    <property type="match status" value="1"/>
</dbReference>
<evidence type="ECO:0000256" key="6">
    <source>
        <dbReference type="ARBA" id="ARBA00022553"/>
    </source>
</evidence>
<sequence>MLARRPPQRLRSPGSCRRGPAPPRVCVTGAAGGRRRPPREAPSPPPSQPAAGRRPARSPLPPPPPPPPAVAAGTMSIEIPPGLTELLQGYTVEVLRHRPADLVGFAAEYFTRLRDAREREAAGGGRRVVSFDGEPMQTESNGEEEPDRDDDDDDDDDFEPPVINRCNRRVSVCAEAFDPDEEEEDTEQRVVHPKTDEQRCRLQEACKDILLFRNLDQEQLSQVLDAMFERKVKPQEHVIDQGDDGDNFYVIEWGLYDIVVAKDNQARCVGRYDNHGSFGELALLYNTPRAATIVATTEGALWGLDRVTFKRIILKNNAKKRKTYELFIESVPLLKSLEASERMKIVDVIGEKVYQDGERIIAQGDKADSFYIVESGEVKIMIKSKTMTSKEANQEVEIARCHRGQYFGELALVTNKPRAASAYAVGEVKCLGKQMFYDSNYSFLVFVLWTTPDRAAIRNLASILVPCGQMLEAKSIGLEWVSMMRFEKHHCLPLRPLVSGGWG</sequence>
<comment type="subcellular location">
    <subcellularLocation>
        <location evidence="1">Cell membrane</location>
    </subcellularLocation>
    <subcellularLocation>
        <location evidence="2">Cytoplasm</location>
    </subcellularLocation>
</comment>
<feature type="region of interest" description="Disordered" evidence="14">
    <location>
        <begin position="1"/>
        <end position="75"/>
    </location>
</feature>
<organism evidence="16 17">
    <name type="scientific">Cairina moschata</name>
    <name type="common">Muscovy duck</name>
    <dbReference type="NCBI Taxonomy" id="8855"/>
    <lineage>
        <taxon>Eukaryota</taxon>
        <taxon>Metazoa</taxon>
        <taxon>Chordata</taxon>
        <taxon>Craniata</taxon>
        <taxon>Vertebrata</taxon>
        <taxon>Euteleostomi</taxon>
        <taxon>Archelosauria</taxon>
        <taxon>Archosauria</taxon>
        <taxon>Dinosauria</taxon>
        <taxon>Saurischia</taxon>
        <taxon>Theropoda</taxon>
        <taxon>Coelurosauria</taxon>
        <taxon>Aves</taxon>
        <taxon>Neognathae</taxon>
        <taxon>Galloanserae</taxon>
        <taxon>Anseriformes</taxon>
        <taxon>Anatidae</taxon>
        <taxon>Anatinae</taxon>
        <taxon>Cairina</taxon>
    </lineage>
</organism>
<dbReference type="Proteomes" id="UP000694556">
    <property type="component" value="Chromosome 13"/>
</dbReference>
<dbReference type="PANTHER" id="PTHR11635">
    <property type="entry name" value="CAMP-DEPENDENT PROTEIN KINASE REGULATORY CHAIN"/>
    <property type="match status" value="1"/>
</dbReference>
<keyword evidence="17" id="KW-1185">Reference proteome</keyword>
<feature type="region of interest" description="Disordered" evidence="14">
    <location>
        <begin position="119"/>
        <end position="162"/>
    </location>
</feature>
<dbReference type="Gene3D" id="1.20.890.10">
    <property type="entry name" value="cAMP-dependent protein kinase regulatory subunit, dimerization-anchoring domain"/>
    <property type="match status" value="1"/>
</dbReference>
<evidence type="ECO:0000256" key="14">
    <source>
        <dbReference type="SAM" id="MobiDB-lite"/>
    </source>
</evidence>
<dbReference type="SMART" id="SM00394">
    <property type="entry name" value="RIIa"/>
    <property type="match status" value="1"/>
</dbReference>
<evidence type="ECO:0000256" key="4">
    <source>
        <dbReference type="ARBA" id="ARBA00022475"/>
    </source>
</evidence>
<keyword evidence="8" id="KW-0677">Repeat</keyword>
<keyword evidence="9" id="KW-0547">Nucleotide-binding</keyword>
<keyword evidence="5" id="KW-0963">Cytoplasm</keyword>
<dbReference type="GO" id="GO:0004862">
    <property type="term" value="F:cAMP-dependent protein kinase inhibitor activity"/>
    <property type="evidence" value="ECO:0007669"/>
    <property type="project" value="TreeGrafter"/>
</dbReference>
<dbReference type="InterPro" id="IPR018488">
    <property type="entry name" value="cNMP-bd_CS"/>
</dbReference>
<evidence type="ECO:0000256" key="11">
    <source>
        <dbReference type="ARBA" id="ARBA00023149"/>
    </source>
</evidence>
<feature type="domain" description="Cyclic nucleotide-binding" evidence="15">
    <location>
        <begin position="333"/>
        <end position="431"/>
    </location>
</feature>
<dbReference type="PANTHER" id="PTHR11635:SF153">
    <property type="entry name" value="CAMP-DEPENDENT PROTEIN KINASE TYPE II-ALPHA REGULATORY SUBUNIT"/>
    <property type="match status" value="1"/>
</dbReference>
<evidence type="ECO:0000313" key="16">
    <source>
        <dbReference type="Ensembl" id="ENSCMMP00000022490.1"/>
    </source>
</evidence>
<keyword evidence="6" id="KW-0597">Phosphoprotein</keyword>
<proteinExistence type="inferred from homology"/>
<name>A0A8C3GNI1_CAIMO</name>
<evidence type="ECO:0000313" key="17">
    <source>
        <dbReference type="Proteomes" id="UP000694556"/>
    </source>
</evidence>
<keyword evidence="7" id="KW-0116">cAMP-binding</keyword>
<feature type="compositionally biased region" description="Pro residues" evidence="14">
    <location>
        <begin position="58"/>
        <end position="69"/>
    </location>
</feature>
<dbReference type="CDD" id="cd00038">
    <property type="entry name" value="CAP_ED"/>
    <property type="match status" value="2"/>
</dbReference>
<dbReference type="GO" id="GO:0005952">
    <property type="term" value="C:cAMP-dependent protein kinase complex"/>
    <property type="evidence" value="ECO:0007669"/>
    <property type="project" value="InterPro"/>
</dbReference>
<dbReference type="InterPro" id="IPR050503">
    <property type="entry name" value="cAMP-dep_PK_reg_su-like"/>
</dbReference>
<dbReference type="PRINTS" id="PR00103">
    <property type="entry name" value="CAMPKINASE"/>
</dbReference>
<evidence type="ECO:0000256" key="2">
    <source>
        <dbReference type="ARBA" id="ARBA00004496"/>
    </source>
</evidence>
<dbReference type="GO" id="GO:0034236">
    <property type="term" value="F:protein kinase A catalytic subunit binding"/>
    <property type="evidence" value="ECO:0007669"/>
    <property type="project" value="TreeGrafter"/>
</dbReference>
<reference evidence="16" key="3">
    <citation type="submission" date="2025-09" db="UniProtKB">
        <authorList>
            <consortium name="Ensembl"/>
        </authorList>
    </citation>
    <scope>IDENTIFICATION</scope>
</reference>
<keyword evidence="11" id="KW-0114">cAMP</keyword>
<dbReference type="Pfam" id="PF02197">
    <property type="entry name" value="RIIa"/>
    <property type="match status" value="1"/>
</dbReference>
<accession>A0A8C3GNI1</accession>
<dbReference type="FunFam" id="2.60.120.10:FF:000017">
    <property type="entry name" value="cAMP-dependent protein kinase type II regulatory subunit"/>
    <property type="match status" value="1"/>
</dbReference>